<evidence type="ECO:0000313" key="1">
    <source>
        <dbReference type="EMBL" id="OWK39794.1"/>
    </source>
</evidence>
<accession>A0A225DJA2</accession>
<gene>
    <name evidence="1" type="ORF">FRUB_05684</name>
</gene>
<protein>
    <submittedName>
        <fullName evidence="1">Uncharacterized protein</fullName>
    </submittedName>
</protein>
<sequence length="178" mass="19296">MALGGFVSYASADKDKTDAKAKEAKIAKVDAKTRAATVKMKSEGKDVEHTFKLADDIEYMDNTGKVATIDIFTAGDMVFLVESEGQITKMKKNDKDAKITKIDAKKGTATVQMKHAGKDVEHTFKLADDIEYMDSTGKVATAEIFTAGDEVVLVECDGQITKMKKHDKTAPVSVPKGK</sequence>
<name>A0A225DJA2_9BACT</name>
<proteinExistence type="predicted"/>
<evidence type="ECO:0000313" key="2">
    <source>
        <dbReference type="Proteomes" id="UP000214646"/>
    </source>
</evidence>
<dbReference type="AlphaFoldDB" id="A0A225DJA2"/>
<dbReference type="Proteomes" id="UP000214646">
    <property type="component" value="Unassembled WGS sequence"/>
</dbReference>
<dbReference type="EMBL" id="NIDE01000009">
    <property type="protein sequence ID" value="OWK39794.1"/>
    <property type="molecule type" value="Genomic_DNA"/>
</dbReference>
<reference evidence="2" key="1">
    <citation type="submission" date="2017-06" db="EMBL/GenBank/DDBJ databases">
        <title>Genome analysis of Fimbriiglobus ruber SP5, the first member of the order Planctomycetales with confirmed chitinolytic capability.</title>
        <authorList>
            <person name="Ravin N.V."/>
            <person name="Rakitin A.L."/>
            <person name="Ivanova A.A."/>
            <person name="Beletsky A.V."/>
            <person name="Kulichevskaya I.S."/>
            <person name="Mardanov A.V."/>
            <person name="Dedysh S.N."/>
        </authorList>
    </citation>
    <scope>NUCLEOTIDE SEQUENCE [LARGE SCALE GENOMIC DNA]</scope>
    <source>
        <strain evidence="2">SP5</strain>
    </source>
</reference>
<keyword evidence="2" id="KW-1185">Reference proteome</keyword>
<comment type="caution">
    <text evidence="1">The sequence shown here is derived from an EMBL/GenBank/DDBJ whole genome shotgun (WGS) entry which is preliminary data.</text>
</comment>
<organism evidence="1 2">
    <name type="scientific">Fimbriiglobus ruber</name>
    <dbReference type="NCBI Taxonomy" id="1908690"/>
    <lineage>
        <taxon>Bacteria</taxon>
        <taxon>Pseudomonadati</taxon>
        <taxon>Planctomycetota</taxon>
        <taxon>Planctomycetia</taxon>
        <taxon>Gemmatales</taxon>
        <taxon>Gemmataceae</taxon>
        <taxon>Fimbriiglobus</taxon>
    </lineage>
</organism>